<evidence type="ECO:0000256" key="1">
    <source>
        <dbReference type="SAM" id="MobiDB-lite"/>
    </source>
</evidence>
<dbReference type="EMBL" id="BK002184">
    <property type="protein sequence ID" value="DAA03029.1"/>
    <property type="molecule type" value="Genomic_DNA"/>
</dbReference>
<organism evidence="2">
    <name type="scientific">Drosophila melanogaster</name>
    <name type="common">Fruit fly</name>
    <dbReference type="NCBI Taxonomy" id="7227"/>
    <lineage>
        <taxon>Eukaryota</taxon>
        <taxon>Metazoa</taxon>
        <taxon>Ecdysozoa</taxon>
        <taxon>Arthropoda</taxon>
        <taxon>Hexapoda</taxon>
        <taxon>Insecta</taxon>
        <taxon>Pterygota</taxon>
        <taxon>Neoptera</taxon>
        <taxon>Endopterygota</taxon>
        <taxon>Diptera</taxon>
        <taxon>Brachycera</taxon>
        <taxon>Muscomorpha</taxon>
        <taxon>Ephydroidea</taxon>
        <taxon>Drosophilidae</taxon>
        <taxon>Drosophila</taxon>
        <taxon>Sophophora</taxon>
    </lineage>
</organism>
<name>Q6IL32_DROME</name>
<accession>Q6IL32</accession>
<reference evidence="2" key="1">
    <citation type="journal article" date="2003" name="Genome Biol.">
        <title>An integrated gene annotation and transcriptional profiling approach towards the full gene content of the Drosophila genome.</title>
        <authorList>
            <person name="Hild M."/>
            <person name="Beckmann B."/>
            <person name="Haas S.A."/>
            <person name="Koch B."/>
            <person name="Solovyev V."/>
            <person name="Busold C."/>
            <person name="Fellenberg K."/>
            <person name="Boutros M."/>
            <person name="Vingron M."/>
            <person name="Sauer F."/>
            <person name="Hoheisel J.D."/>
            <person name="Paro R."/>
        </authorList>
    </citation>
    <scope>NUCLEOTIDE SEQUENCE</scope>
</reference>
<feature type="region of interest" description="Disordered" evidence="1">
    <location>
        <begin position="20"/>
        <end position="52"/>
    </location>
</feature>
<dbReference type="AlphaFoldDB" id="Q6IL32"/>
<gene>
    <name evidence="2" type="ORF">HDC10550</name>
</gene>
<evidence type="ECO:0000313" key="2">
    <source>
        <dbReference type="EMBL" id="DAA03029.1"/>
    </source>
</evidence>
<protein>
    <submittedName>
        <fullName evidence="2">HDC10550</fullName>
    </submittedName>
</protein>
<proteinExistence type="predicted"/>
<feature type="compositionally biased region" description="Basic and acidic residues" evidence="1">
    <location>
        <begin position="29"/>
        <end position="41"/>
    </location>
</feature>
<sequence>MLQFMQAMTSVEIRTKRTGHVIPSRQHSFRRENREGQREGRGGPLRNGANGRITQSAWNFYSRSGGIHNKSALEQQQQQQQQQQSQDRMWYNRSDPLTHGAPGFWLKASKCSHALQQKENIGQKESEELAGCVGHNTKQNTCSLVRLAGPSPMCVTLSTTMNMTAESGVSGGEFLSEGGGWCLSWWLLGTRNAPHVTQIPHAIRDLNSSAGNRKTSGVCKESKWQS</sequence>